<protein>
    <submittedName>
        <fullName evidence="1">Uncharacterized protein</fullName>
    </submittedName>
</protein>
<evidence type="ECO:0000313" key="2">
    <source>
        <dbReference type="Proteomes" id="UP000215335"/>
    </source>
</evidence>
<organism evidence="1 2">
    <name type="scientific">Trichomalopsis sarcophagae</name>
    <dbReference type="NCBI Taxonomy" id="543379"/>
    <lineage>
        <taxon>Eukaryota</taxon>
        <taxon>Metazoa</taxon>
        <taxon>Ecdysozoa</taxon>
        <taxon>Arthropoda</taxon>
        <taxon>Hexapoda</taxon>
        <taxon>Insecta</taxon>
        <taxon>Pterygota</taxon>
        <taxon>Neoptera</taxon>
        <taxon>Endopterygota</taxon>
        <taxon>Hymenoptera</taxon>
        <taxon>Apocrita</taxon>
        <taxon>Proctotrupomorpha</taxon>
        <taxon>Chalcidoidea</taxon>
        <taxon>Pteromalidae</taxon>
        <taxon>Pteromalinae</taxon>
        <taxon>Trichomalopsis</taxon>
    </lineage>
</organism>
<name>A0A232ENU3_9HYME</name>
<sequence>GVTASCGRFFLFFDGPGARAQAVLFSHFIYHFLIVDSKLAAAAAAGDALVLVPARARESRGLLCQRDTVNFLECERPCGLPND</sequence>
<dbReference type="Proteomes" id="UP000215335">
    <property type="component" value="Unassembled WGS sequence"/>
</dbReference>
<gene>
    <name evidence="1" type="ORF">TSAR_010423</name>
</gene>
<proteinExistence type="predicted"/>
<comment type="caution">
    <text evidence="1">The sequence shown here is derived from an EMBL/GenBank/DDBJ whole genome shotgun (WGS) entry which is preliminary data.</text>
</comment>
<dbReference type="EMBL" id="NNAY01003091">
    <property type="protein sequence ID" value="OXU19997.1"/>
    <property type="molecule type" value="Genomic_DNA"/>
</dbReference>
<dbReference type="AlphaFoldDB" id="A0A232ENU3"/>
<reference evidence="1 2" key="1">
    <citation type="journal article" date="2017" name="Curr. Biol.">
        <title>The Evolution of Venom by Co-option of Single-Copy Genes.</title>
        <authorList>
            <person name="Martinson E.O."/>
            <person name="Mrinalini"/>
            <person name="Kelkar Y.D."/>
            <person name="Chang C.H."/>
            <person name="Werren J.H."/>
        </authorList>
    </citation>
    <scope>NUCLEOTIDE SEQUENCE [LARGE SCALE GENOMIC DNA]</scope>
    <source>
        <strain evidence="1 2">Alberta</strain>
        <tissue evidence="1">Whole body</tissue>
    </source>
</reference>
<accession>A0A232ENU3</accession>
<keyword evidence="2" id="KW-1185">Reference proteome</keyword>
<evidence type="ECO:0000313" key="1">
    <source>
        <dbReference type="EMBL" id="OXU19997.1"/>
    </source>
</evidence>
<feature type="non-terminal residue" evidence="1">
    <location>
        <position position="1"/>
    </location>
</feature>